<evidence type="ECO:0000256" key="1">
    <source>
        <dbReference type="ARBA" id="ARBA00004123"/>
    </source>
</evidence>
<sequence length="384" mass="41339">MLASMNSGGANGTSSGSKSQSAHRQHCFLCDLPRWPWAMCNDYNEPVCRGCVNYEGADRIENVLEAARQMKRFHGFPVADPANAKTQMPKDSERTSPRRPIPTVPTSQFQLNGIALEAIAQQQRLHPFPANSRAVEELIQQQLRTINPHSILHQPFQIGIQNLLPANFAATTTATAIAPSSNPRKRELDEDVKPEIFAKVHRGEAQTTSFSPTSTQSPDLPLVEKMRAVPTQQPAVLQCTLCRERLEDTHFVQCPSVKKHKFCFPCSRKSIKEQCKNPDLYCPSGEKCPLASAAMPWAFMQGEIAQILGTEYEEFKQIRDALGLAPPTGANSATVAAAAAAAAAALAAGSQAAQAAAAAAQQSSPASTTTSNTSSSSVSSTPNN</sequence>
<feature type="domain" description="Interferon regulatory factor 2-binding protein 1/2-like zinc finger" evidence="5">
    <location>
        <begin position="24"/>
        <end position="74"/>
    </location>
</feature>
<gene>
    <name evidence="7" type="ORF">CBOVIS_LOCUS1234</name>
</gene>
<evidence type="ECO:0000259" key="5">
    <source>
        <dbReference type="Pfam" id="PF11261"/>
    </source>
</evidence>
<evidence type="ECO:0000313" key="7">
    <source>
        <dbReference type="EMBL" id="CAB3397889.1"/>
    </source>
</evidence>
<accession>A0A8S1E2N1</accession>
<organism evidence="7 8">
    <name type="scientific">Caenorhabditis bovis</name>
    <dbReference type="NCBI Taxonomy" id="2654633"/>
    <lineage>
        <taxon>Eukaryota</taxon>
        <taxon>Metazoa</taxon>
        <taxon>Ecdysozoa</taxon>
        <taxon>Nematoda</taxon>
        <taxon>Chromadorea</taxon>
        <taxon>Rhabditida</taxon>
        <taxon>Rhabditina</taxon>
        <taxon>Rhabditomorpha</taxon>
        <taxon>Rhabditoidea</taxon>
        <taxon>Rhabditidae</taxon>
        <taxon>Peloderinae</taxon>
        <taxon>Caenorhabditis</taxon>
    </lineage>
</organism>
<evidence type="ECO:0000256" key="3">
    <source>
        <dbReference type="ARBA" id="ARBA00023242"/>
    </source>
</evidence>
<dbReference type="AlphaFoldDB" id="A0A8S1E2N1"/>
<dbReference type="Proteomes" id="UP000494206">
    <property type="component" value="Unassembled WGS sequence"/>
</dbReference>
<keyword evidence="3" id="KW-0539">Nucleus</keyword>
<dbReference type="PANTHER" id="PTHR10816:SF19">
    <property type="entry name" value="PROTEIN INTERACTING WITH TTK69 AND SIN3A, ISOFORM D"/>
    <property type="match status" value="1"/>
</dbReference>
<reference evidence="7 8" key="1">
    <citation type="submission" date="2020-04" db="EMBL/GenBank/DDBJ databases">
        <authorList>
            <person name="Laetsch R D."/>
            <person name="Stevens L."/>
            <person name="Kumar S."/>
            <person name="Blaxter L. M."/>
        </authorList>
    </citation>
    <scope>NUCLEOTIDE SEQUENCE [LARGE SCALE GENOMIC DNA]</scope>
</reference>
<feature type="region of interest" description="Disordered" evidence="4">
    <location>
        <begin position="1"/>
        <end position="20"/>
    </location>
</feature>
<evidence type="ECO:0000256" key="2">
    <source>
        <dbReference type="ARBA" id="ARBA00010802"/>
    </source>
</evidence>
<comment type="subcellular location">
    <subcellularLocation>
        <location evidence="1">Nucleus</location>
    </subcellularLocation>
</comment>
<dbReference type="InterPro" id="IPR057414">
    <property type="entry name" value="Zf-C3HC4_IRF-2BP1_2"/>
</dbReference>
<feature type="region of interest" description="Disordered" evidence="4">
    <location>
        <begin position="357"/>
        <end position="384"/>
    </location>
</feature>
<comment type="caution">
    <text evidence="7">The sequence shown here is derived from an EMBL/GenBank/DDBJ whole genome shotgun (WGS) entry which is preliminary data.</text>
</comment>
<dbReference type="InterPro" id="IPR022750">
    <property type="entry name" value="IRF-2BP1_2-like_Znf"/>
</dbReference>
<name>A0A8S1E2N1_9PELO</name>
<evidence type="ECO:0000256" key="4">
    <source>
        <dbReference type="SAM" id="MobiDB-lite"/>
    </source>
</evidence>
<dbReference type="FunFam" id="1.10.10.1580:FF:000001">
    <property type="entry name" value="interferon regulatory factor 2-binding protein 2"/>
    <property type="match status" value="1"/>
</dbReference>
<dbReference type="GO" id="GO:0006357">
    <property type="term" value="P:regulation of transcription by RNA polymerase II"/>
    <property type="evidence" value="ECO:0007669"/>
    <property type="project" value="TreeGrafter"/>
</dbReference>
<dbReference type="InterPro" id="IPR044882">
    <property type="entry name" value="I2BP1/2_C3HC4-RING_sf"/>
</dbReference>
<dbReference type="Pfam" id="PF25454">
    <property type="entry name" value="zf-C3HC4_IRF-2BP1_2"/>
    <property type="match status" value="1"/>
</dbReference>
<dbReference type="GO" id="GO:0005634">
    <property type="term" value="C:nucleus"/>
    <property type="evidence" value="ECO:0007669"/>
    <property type="project" value="UniProtKB-SubCell"/>
</dbReference>
<evidence type="ECO:0000259" key="6">
    <source>
        <dbReference type="Pfam" id="PF25454"/>
    </source>
</evidence>
<dbReference type="Gene3D" id="1.10.10.1580">
    <property type="entry name" value="Interferon regulatory factor 2-binding protein"/>
    <property type="match status" value="1"/>
</dbReference>
<feature type="region of interest" description="Disordered" evidence="4">
    <location>
        <begin position="79"/>
        <end position="106"/>
    </location>
</feature>
<keyword evidence="8" id="KW-1185">Reference proteome</keyword>
<dbReference type="PANTHER" id="PTHR10816">
    <property type="entry name" value="MYELIN TRANSCRIPTION FACTOR 1-RELATED"/>
    <property type="match status" value="1"/>
</dbReference>
<dbReference type="EMBL" id="CADEPM010000001">
    <property type="protein sequence ID" value="CAB3397889.1"/>
    <property type="molecule type" value="Genomic_DNA"/>
</dbReference>
<dbReference type="OrthoDB" id="10065080at2759"/>
<comment type="similarity">
    <text evidence="2">Belongs to the IRF2BP family.</text>
</comment>
<evidence type="ECO:0000313" key="8">
    <source>
        <dbReference type="Proteomes" id="UP000494206"/>
    </source>
</evidence>
<dbReference type="Pfam" id="PF11261">
    <property type="entry name" value="IRF-2BP1_2"/>
    <property type="match status" value="1"/>
</dbReference>
<protein>
    <submittedName>
        <fullName evidence="7">Uncharacterized protein</fullName>
    </submittedName>
</protein>
<dbReference type="SUPFAM" id="SSF57850">
    <property type="entry name" value="RING/U-box"/>
    <property type="match status" value="1"/>
</dbReference>
<feature type="domain" description="Interferon regulatory factor 2-binding protein 1/2-like C3HC4 zinc finger" evidence="6">
    <location>
        <begin position="237"/>
        <end position="308"/>
    </location>
</feature>
<feature type="compositionally biased region" description="Low complexity" evidence="4">
    <location>
        <begin position="1"/>
        <end position="19"/>
    </location>
</feature>
<dbReference type="GO" id="GO:0003714">
    <property type="term" value="F:transcription corepressor activity"/>
    <property type="evidence" value="ECO:0007669"/>
    <property type="project" value="TreeGrafter"/>
</dbReference>
<proteinExistence type="inferred from homology"/>